<organism evidence="2 3">
    <name type="scientific">Fructobacillus papyriferae</name>
    <dbReference type="NCBI Taxonomy" id="2713171"/>
    <lineage>
        <taxon>Bacteria</taxon>
        <taxon>Bacillati</taxon>
        <taxon>Bacillota</taxon>
        <taxon>Bacilli</taxon>
        <taxon>Lactobacillales</taxon>
        <taxon>Lactobacillaceae</taxon>
        <taxon>Fructobacillus</taxon>
    </lineage>
</organism>
<dbReference type="RefSeq" id="WP_213819702.1">
    <property type="nucleotide sequence ID" value="NZ_JAAMFI010000001.1"/>
</dbReference>
<dbReference type="InterPro" id="IPR025671">
    <property type="entry name" value="HXXEE"/>
</dbReference>
<reference evidence="2 3" key="1">
    <citation type="submission" date="2020-02" db="EMBL/GenBank/DDBJ databases">
        <title>Fructobacillus sp. isolated from paper mulberry of Taiwan.</title>
        <authorList>
            <person name="Lin S.-T."/>
        </authorList>
    </citation>
    <scope>NUCLEOTIDE SEQUENCE [LARGE SCALE GENOMIC DNA]</scope>
    <source>
        <strain evidence="2 3">M1-10</strain>
    </source>
</reference>
<accession>A0ABS5QQK2</accession>
<keyword evidence="1" id="KW-1133">Transmembrane helix</keyword>
<evidence type="ECO:0000313" key="2">
    <source>
        <dbReference type="EMBL" id="MBS9334619.1"/>
    </source>
</evidence>
<keyword evidence="1" id="KW-0812">Transmembrane</keyword>
<feature type="transmembrane region" description="Helical" evidence="1">
    <location>
        <begin position="100"/>
        <end position="120"/>
    </location>
</feature>
<feature type="transmembrane region" description="Helical" evidence="1">
    <location>
        <begin position="6"/>
        <end position="25"/>
    </location>
</feature>
<feature type="transmembrane region" description="Helical" evidence="1">
    <location>
        <begin position="127"/>
        <end position="149"/>
    </location>
</feature>
<dbReference type="EMBL" id="JAAMFI010000001">
    <property type="protein sequence ID" value="MBS9334619.1"/>
    <property type="molecule type" value="Genomic_DNA"/>
</dbReference>
<dbReference type="Pfam" id="PF13787">
    <property type="entry name" value="HXXEE"/>
    <property type="match status" value="1"/>
</dbReference>
<dbReference type="PROSITE" id="PS51257">
    <property type="entry name" value="PROKAR_LIPOPROTEIN"/>
    <property type="match status" value="1"/>
</dbReference>
<keyword evidence="3" id="KW-1185">Reference proteome</keyword>
<gene>
    <name evidence="2" type="ORF">G6R27_01030</name>
</gene>
<dbReference type="Proteomes" id="UP001519418">
    <property type="component" value="Unassembled WGS sequence"/>
</dbReference>
<protein>
    <submittedName>
        <fullName evidence="2">HXXEE domain-containing protein</fullName>
    </submittedName>
</protein>
<name>A0ABS5QQK2_9LACO</name>
<proteinExistence type="predicted"/>
<feature type="transmembrane region" description="Helical" evidence="1">
    <location>
        <begin position="155"/>
        <end position="174"/>
    </location>
</feature>
<comment type="caution">
    <text evidence="2">The sequence shown here is derived from an EMBL/GenBank/DDBJ whole genome shotgun (WGS) entry which is preliminary data.</text>
</comment>
<keyword evidence="1" id="KW-0472">Membrane</keyword>
<sequence length="220" mass="25756">MRWYDYMPYVAGLYALLLGCFDWTFQERILLMSLIVIHLHFFEEFGLPGGFAWGGIKVEMGKPDLDVTKWPLNQLSSVFGNLWFALSVYLLPLFTQNWHWTVLAAVIFAFAELIIHLFAFNIGLKSWYNAGLFTAVFGLAPISLTYLLYALPKGLYSWIDLILAVLWIAFNYWIAFRSPIWRALNQHSKYRFTKNDIQKSENYMKKFGDSPENYINMQED</sequence>
<feature type="transmembrane region" description="Helical" evidence="1">
    <location>
        <begin position="75"/>
        <end position="94"/>
    </location>
</feature>
<evidence type="ECO:0000313" key="3">
    <source>
        <dbReference type="Proteomes" id="UP001519418"/>
    </source>
</evidence>
<evidence type="ECO:0000256" key="1">
    <source>
        <dbReference type="SAM" id="Phobius"/>
    </source>
</evidence>